<evidence type="ECO:0000313" key="2">
    <source>
        <dbReference type="Proteomes" id="UP001497482"/>
    </source>
</evidence>
<evidence type="ECO:0000313" key="1">
    <source>
        <dbReference type="EMBL" id="CAL1592301.1"/>
    </source>
</evidence>
<gene>
    <name evidence="1" type="ORF">KC01_LOCUS21571</name>
</gene>
<accession>A0AAV2KVS7</accession>
<sequence>MKAKSNAVPRSSWNTVFILTAFKALRDSCRSQDSRGVLTIMCVRDILGPSALTSTCASSADRHRDGTAHDGMLLLLQLIPQAPQDRAPSPHTFD</sequence>
<organism evidence="1 2">
    <name type="scientific">Knipowitschia caucasica</name>
    <name type="common">Caucasian dwarf goby</name>
    <name type="synonym">Pomatoschistus caucasicus</name>
    <dbReference type="NCBI Taxonomy" id="637954"/>
    <lineage>
        <taxon>Eukaryota</taxon>
        <taxon>Metazoa</taxon>
        <taxon>Chordata</taxon>
        <taxon>Craniata</taxon>
        <taxon>Vertebrata</taxon>
        <taxon>Euteleostomi</taxon>
        <taxon>Actinopterygii</taxon>
        <taxon>Neopterygii</taxon>
        <taxon>Teleostei</taxon>
        <taxon>Neoteleostei</taxon>
        <taxon>Acanthomorphata</taxon>
        <taxon>Gobiaria</taxon>
        <taxon>Gobiiformes</taxon>
        <taxon>Gobioidei</taxon>
        <taxon>Gobiidae</taxon>
        <taxon>Gobiinae</taxon>
        <taxon>Knipowitschia</taxon>
    </lineage>
</organism>
<proteinExistence type="predicted"/>
<dbReference type="EMBL" id="OZ035824">
    <property type="protein sequence ID" value="CAL1592301.1"/>
    <property type="molecule type" value="Genomic_DNA"/>
</dbReference>
<dbReference type="AlphaFoldDB" id="A0AAV2KVS7"/>
<name>A0AAV2KVS7_KNICA</name>
<reference evidence="1 2" key="1">
    <citation type="submission" date="2024-04" db="EMBL/GenBank/DDBJ databases">
        <authorList>
            <person name="Waldvogel A.-M."/>
            <person name="Schoenle A."/>
        </authorList>
    </citation>
    <scope>NUCLEOTIDE SEQUENCE [LARGE SCALE GENOMIC DNA]</scope>
</reference>
<dbReference type="Proteomes" id="UP001497482">
    <property type="component" value="Chromosome 2"/>
</dbReference>
<protein>
    <submittedName>
        <fullName evidence="1">Uncharacterized protein</fullName>
    </submittedName>
</protein>
<keyword evidence="2" id="KW-1185">Reference proteome</keyword>